<dbReference type="PANTHER" id="PTHR43761">
    <property type="entry name" value="D-ISOMER SPECIFIC 2-HYDROXYACID DEHYDROGENASE FAMILY PROTEIN (AFU_ORTHOLOGUE AFUA_1G13630)"/>
    <property type="match status" value="1"/>
</dbReference>
<comment type="similarity">
    <text evidence="1 4">Belongs to the D-isomer specific 2-hydroxyacid dehydrogenase family.</text>
</comment>
<evidence type="ECO:0000313" key="7">
    <source>
        <dbReference type="EMBL" id="QMW93084.1"/>
    </source>
</evidence>
<accession>A0A6N3F2D6</accession>
<dbReference type="PANTHER" id="PTHR43761:SF1">
    <property type="entry name" value="D-ISOMER SPECIFIC 2-HYDROXYACID DEHYDROGENASE CATALYTIC DOMAIN-CONTAINING PROTEIN-RELATED"/>
    <property type="match status" value="1"/>
</dbReference>
<name>A0A6N3F2D6_CLOBU</name>
<dbReference type="InterPro" id="IPR006140">
    <property type="entry name" value="D-isomer_DH_NAD-bd"/>
</dbReference>
<dbReference type="EMBL" id="CACRTU010000023">
    <property type="protein sequence ID" value="VYU46277.1"/>
    <property type="molecule type" value="Genomic_DNA"/>
</dbReference>
<dbReference type="InterPro" id="IPR050418">
    <property type="entry name" value="D-iso_2-hydroxyacid_DH_PdxB"/>
</dbReference>
<reference evidence="7 9" key="1">
    <citation type="submission" date="2019-05" db="EMBL/GenBank/DDBJ databases">
        <authorList>
            <person name="Schori C."/>
            <person name="Ahrens C."/>
        </authorList>
    </citation>
    <scope>NUCLEOTIDE SEQUENCE [LARGE SCALE GENOMIC DNA]</scope>
    <source>
        <strain evidence="7 9">DSM 10702</strain>
    </source>
</reference>
<evidence type="ECO:0000313" key="8">
    <source>
        <dbReference type="EMBL" id="VYU46277.1"/>
    </source>
</evidence>
<dbReference type="AlphaFoldDB" id="A0A6N3F2D6"/>
<dbReference type="GeneID" id="92946387"/>
<dbReference type="SUPFAM" id="SSF51735">
    <property type="entry name" value="NAD(P)-binding Rossmann-fold domains"/>
    <property type="match status" value="1"/>
</dbReference>
<organism evidence="8">
    <name type="scientific">Clostridium butyricum</name>
    <dbReference type="NCBI Taxonomy" id="1492"/>
    <lineage>
        <taxon>Bacteria</taxon>
        <taxon>Bacillati</taxon>
        <taxon>Bacillota</taxon>
        <taxon>Clostridia</taxon>
        <taxon>Eubacteriales</taxon>
        <taxon>Clostridiaceae</taxon>
        <taxon>Clostridium</taxon>
    </lineage>
</organism>
<keyword evidence="2 4" id="KW-0560">Oxidoreductase</keyword>
<dbReference type="InterPro" id="IPR006139">
    <property type="entry name" value="D-isomer_2_OHA_DH_cat_dom"/>
</dbReference>
<proteinExistence type="inferred from homology"/>
<reference evidence="8" key="2">
    <citation type="submission" date="2019-11" db="EMBL/GenBank/DDBJ databases">
        <authorList>
            <person name="Feng L."/>
        </authorList>
    </citation>
    <scope>NUCLEOTIDE SEQUENCE</scope>
    <source>
        <strain evidence="8">CButyricumLFYP62</strain>
    </source>
</reference>
<evidence type="ECO:0000259" key="6">
    <source>
        <dbReference type="Pfam" id="PF02826"/>
    </source>
</evidence>
<evidence type="ECO:0000259" key="5">
    <source>
        <dbReference type="Pfam" id="PF00389"/>
    </source>
</evidence>
<dbReference type="Proteomes" id="UP000515243">
    <property type="component" value="Chromosome 2"/>
</dbReference>
<dbReference type="Gene3D" id="3.40.50.720">
    <property type="entry name" value="NAD(P)-binding Rossmann-like Domain"/>
    <property type="match status" value="2"/>
</dbReference>
<gene>
    <name evidence="8" type="primary">serA_1</name>
    <name evidence="8" type="ORF">CBLFYP62_00123</name>
    <name evidence="7" type="ORF">FF104_19395</name>
</gene>
<keyword evidence="3" id="KW-0520">NAD</keyword>
<evidence type="ECO:0000256" key="1">
    <source>
        <dbReference type="ARBA" id="ARBA00005854"/>
    </source>
</evidence>
<dbReference type="InterPro" id="IPR036291">
    <property type="entry name" value="NAD(P)-bd_dom_sf"/>
</dbReference>
<dbReference type="GO" id="GO:0004617">
    <property type="term" value="F:phosphoglycerate dehydrogenase activity"/>
    <property type="evidence" value="ECO:0007669"/>
    <property type="project" value="UniProtKB-EC"/>
</dbReference>
<protein>
    <submittedName>
        <fullName evidence="7">C-terminal binding protein</fullName>
    </submittedName>
    <submittedName>
        <fullName evidence="8">D-3-phosphoglycerate dehydrogenase</fullName>
        <ecNumber evidence="8">1.1.1.95</ecNumber>
    </submittedName>
</protein>
<dbReference type="Pfam" id="PF00389">
    <property type="entry name" value="2-Hacid_dh"/>
    <property type="match status" value="1"/>
</dbReference>
<evidence type="ECO:0000313" key="9">
    <source>
        <dbReference type="Proteomes" id="UP000515243"/>
    </source>
</evidence>
<dbReference type="EC" id="1.1.1.95" evidence="8"/>
<sequence length="326" mass="36953">MKIVISDYEDTLNRNLDYEINLIKAAFPICDVVIHVFKDNNSLIKEVNDADGLITAFLKVDEQIFKNCPKLKCISINATGYDNINIEDAKKYNVTICAIKEYCTIEVAEFTMTLILSLAKKIKYHQHFIEDEKRWQYSLVESVYKLAGKTLAIYGLGRIGQSVAARAKAFDINVVAVDPYIPTEIAYNLNIPLVNDDYVFKNAHIISNHMNVSTSNIAYFDDRYFNSLQKRPIFINVGRGACVVEDALVKALDNDRISSAGLDVLIDENPDINNNPLFNRNNVIITPHAAFYSTQSSLLLQEISCNNLIEFFNNNLDKINYVVNKN</sequence>
<feature type="domain" description="D-isomer specific 2-hydroxyacid dehydrogenase catalytic" evidence="5">
    <location>
        <begin position="18"/>
        <end position="317"/>
    </location>
</feature>
<evidence type="ECO:0000256" key="3">
    <source>
        <dbReference type="ARBA" id="ARBA00023027"/>
    </source>
</evidence>
<dbReference type="GO" id="GO:0051287">
    <property type="term" value="F:NAD binding"/>
    <property type="evidence" value="ECO:0007669"/>
    <property type="project" value="InterPro"/>
</dbReference>
<dbReference type="Pfam" id="PF02826">
    <property type="entry name" value="2-Hacid_dh_C"/>
    <property type="match status" value="1"/>
</dbReference>
<evidence type="ECO:0000256" key="2">
    <source>
        <dbReference type="ARBA" id="ARBA00023002"/>
    </source>
</evidence>
<evidence type="ECO:0000256" key="4">
    <source>
        <dbReference type="RuleBase" id="RU003719"/>
    </source>
</evidence>
<feature type="domain" description="D-isomer specific 2-hydroxyacid dehydrogenase NAD-binding" evidence="6">
    <location>
        <begin position="112"/>
        <end position="290"/>
    </location>
</feature>
<dbReference type="SUPFAM" id="SSF52283">
    <property type="entry name" value="Formate/glycerate dehydrogenase catalytic domain-like"/>
    <property type="match status" value="1"/>
</dbReference>
<dbReference type="RefSeq" id="WP_002581433.1">
    <property type="nucleotide sequence ID" value="NZ_AP019717.1"/>
</dbReference>
<dbReference type="EMBL" id="CP040627">
    <property type="protein sequence ID" value="QMW93084.1"/>
    <property type="molecule type" value="Genomic_DNA"/>
</dbReference>